<keyword evidence="5 7" id="KW-0234">DNA repair</keyword>
<gene>
    <name evidence="7" type="primary">recO</name>
    <name evidence="9" type="ORF">CBW42_05435</name>
</gene>
<comment type="similarity">
    <text evidence="1 7">Belongs to the RecO family.</text>
</comment>
<evidence type="ECO:0000313" key="10">
    <source>
        <dbReference type="Proteomes" id="UP000194903"/>
    </source>
</evidence>
<dbReference type="NCBIfam" id="TIGR00613">
    <property type="entry name" value="reco"/>
    <property type="match status" value="1"/>
</dbReference>
<dbReference type="InterPro" id="IPR022572">
    <property type="entry name" value="DNA_rep/recomb_RecO_N"/>
</dbReference>
<keyword evidence="10" id="KW-1185">Reference proteome</keyword>
<name>A0A252F5H9_9FIRM</name>
<dbReference type="GO" id="GO:0043590">
    <property type="term" value="C:bacterial nucleoid"/>
    <property type="evidence" value="ECO:0007669"/>
    <property type="project" value="TreeGrafter"/>
</dbReference>
<evidence type="ECO:0000313" key="9">
    <source>
        <dbReference type="EMBL" id="OUM21025.1"/>
    </source>
</evidence>
<evidence type="ECO:0000256" key="2">
    <source>
        <dbReference type="ARBA" id="ARBA00021310"/>
    </source>
</evidence>
<evidence type="ECO:0000259" key="8">
    <source>
        <dbReference type="Pfam" id="PF11967"/>
    </source>
</evidence>
<dbReference type="Gene3D" id="6.20.220.20">
    <property type="entry name" value="Recombination protein O, zinc-binding domain"/>
    <property type="match status" value="1"/>
</dbReference>
<dbReference type="InterPro" id="IPR037278">
    <property type="entry name" value="ARFGAP/RecO"/>
</dbReference>
<dbReference type="InterPro" id="IPR003717">
    <property type="entry name" value="RecO"/>
</dbReference>
<dbReference type="GO" id="GO:0006302">
    <property type="term" value="P:double-strand break repair"/>
    <property type="evidence" value="ECO:0007669"/>
    <property type="project" value="TreeGrafter"/>
</dbReference>
<dbReference type="PANTHER" id="PTHR33991:SF1">
    <property type="entry name" value="DNA REPAIR PROTEIN RECO"/>
    <property type="match status" value="1"/>
</dbReference>
<dbReference type="Pfam" id="PF11967">
    <property type="entry name" value="RecO_N"/>
    <property type="match status" value="1"/>
</dbReference>
<dbReference type="Gene3D" id="1.20.1440.120">
    <property type="entry name" value="Recombination protein O, C-terminal domain"/>
    <property type="match status" value="1"/>
</dbReference>
<keyword evidence="4 7" id="KW-0233">DNA recombination</keyword>
<sequence>MAHVTVKGLVIRETDFGEADRYITVLTAELGKIEVLCRGIRRKKGRLANAVGLFCYSEFTLFSGRRYTLSDAEIDTQFWGITGNIEQYALCCYFAELVNMAADADSDVSGLLPMFLRALYALDRQKRPVQTVKAAFELRLASELGFSPDLTGCAVCGAAQCEAWSLLLENGALVCSGCRKRVGGTYYDMPQGVLDAMRYILSCDGKRLFAFAVNAQTAEQLGLICERYLLYHLDVHCTTLDFYHSLFQMQ</sequence>
<dbReference type="PANTHER" id="PTHR33991">
    <property type="entry name" value="DNA REPAIR PROTEIN RECO"/>
    <property type="match status" value="1"/>
</dbReference>
<dbReference type="SUPFAM" id="SSF57863">
    <property type="entry name" value="ArfGap/RecO-like zinc finger"/>
    <property type="match status" value="1"/>
</dbReference>
<dbReference type="OrthoDB" id="9797083at2"/>
<protein>
    <recommendedName>
        <fullName evidence="2 7">DNA repair protein RecO</fullName>
    </recommendedName>
    <alternativeName>
        <fullName evidence="6 7">Recombination protein O</fullName>
    </alternativeName>
</protein>
<evidence type="ECO:0000256" key="6">
    <source>
        <dbReference type="ARBA" id="ARBA00033409"/>
    </source>
</evidence>
<dbReference type="SUPFAM" id="SSF50249">
    <property type="entry name" value="Nucleic acid-binding proteins"/>
    <property type="match status" value="1"/>
</dbReference>
<feature type="domain" description="DNA replication/recombination mediator RecO N-terminal" evidence="8">
    <location>
        <begin position="1"/>
        <end position="74"/>
    </location>
</feature>
<dbReference type="Pfam" id="PF02565">
    <property type="entry name" value="RecO_C"/>
    <property type="match status" value="1"/>
</dbReference>
<evidence type="ECO:0000256" key="7">
    <source>
        <dbReference type="HAMAP-Rule" id="MF_00201"/>
    </source>
</evidence>
<proteinExistence type="inferred from homology"/>
<evidence type="ECO:0000256" key="5">
    <source>
        <dbReference type="ARBA" id="ARBA00023204"/>
    </source>
</evidence>
<comment type="function">
    <text evidence="7">Involved in DNA repair and RecF pathway recombination.</text>
</comment>
<evidence type="ECO:0000256" key="4">
    <source>
        <dbReference type="ARBA" id="ARBA00023172"/>
    </source>
</evidence>
<accession>A0A252F5H9</accession>
<dbReference type="Gene3D" id="2.40.50.140">
    <property type="entry name" value="Nucleic acid-binding proteins"/>
    <property type="match status" value="1"/>
</dbReference>
<dbReference type="InterPro" id="IPR012340">
    <property type="entry name" value="NA-bd_OB-fold"/>
</dbReference>
<organism evidence="9 10">
    <name type="scientific">Butyricicoccus porcorum</name>
    <dbReference type="NCBI Taxonomy" id="1945634"/>
    <lineage>
        <taxon>Bacteria</taxon>
        <taxon>Bacillati</taxon>
        <taxon>Bacillota</taxon>
        <taxon>Clostridia</taxon>
        <taxon>Eubacteriales</taxon>
        <taxon>Butyricicoccaceae</taxon>
        <taxon>Butyricicoccus</taxon>
    </lineage>
</organism>
<dbReference type="HAMAP" id="MF_00201">
    <property type="entry name" value="RecO"/>
    <property type="match status" value="1"/>
</dbReference>
<evidence type="ECO:0000256" key="3">
    <source>
        <dbReference type="ARBA" id="ARBA00022763"/>
    </source>
</evidence>
<dbReference type="AlphaFoldDB" id="A0A252F5H9"/>
<reference evidence="9 10" key="1">
    <citation type="submission" date="2017-05" db="EMBL/GenBank/DDBJ databases">
        <title>Butyricicoccus porcorum sp. nov. a butyrate-producing bacterium from the swine intestinal tract.</title>
        <authorList>
            <person name="Trachsel J."/>
            <person name="Humphrey S."/>
            <person name="Allen H.K."/>
        </authorList>
    </citation>
    <scope>NUCLEOTIDE SEQUENCE [LARGE SCALE GENOMIC DNA]</scope>
    <source>
        <strain evidence="9">BB10</strain>
    </source>
</reference>
<dbReference type="Proteomes" id="UP000194903">
    <property type="component" value="Unassembled WGS sequence"/>
</dbReference>
<evidence type="ECO:0000256" key="1">
    <source>
        <dbReference type="ARBA" id="ARBA00007452"/>
    </source>
</evidence>
<keyword evidence="3 7" id="KW-0227">DNA damage</keyword>
<comment type="caution">
    <text evidence="9">The sequence shown here is derived from an EMBL/GenBank/DDBJ whole genome shotgun (WGS) entry which is preliminary data.</text>
</comment>
<dbReference type="GO" id="GO:0006310">
    <property type="term" value="P:DNA recombination"/>
    <property type="evidence" value="ECO:0007669"/>
    <property type="project" value="UniProtKB-UniRule"/>
</dbReference>
<dbReference type="EMBL" id="NHOC01000004">
    <property type="protein sequence ID" value="OUM21025.1"/>
    <property type="molecule type" value="Genomic_DNA"/>
</dbReference>
<dbReference type="InterPro" id="IPR042242">
    <property type="entry name" value="RecO_C"/>
</dbReference>
<dbReference type="RefSeq" id="WP_087018530.1">
    <property type="nucleotide sequence ID" value="NZ_CP178353.1"/>
</dbReference>